<evidence type="ECO:0000313" key="3">
    <source>
        <dbReference type="EMBL" id="POM69787.1"/>
    </source>
</evidence>
<dbReference type="Gene3D" id="2.40.37.20">
    <property type="entry name" value="D-serine dehydratase-like domain"/>
    <property type="match status" value="1"/>
</dbReference>
<dbReference type="PANTHER" id="PTHR14209">
    <property type="entry name" value="ISOAMYL ACETATE-HYDROLYZING ESTERASE 1"/>
    <property type="match status" value="1"/>
</dbReference>
<dbReference type="InterPro" id="IPR013830">
    <property type="entry name" value="SGNH_hydro"/>
</dbReference>
<dbReference type="Gene3D" id="3.40.50.1110">
    <property type="entry name" value="SGNH hydrolase"/>
    <property type="match status" value="1"/>
</dbReference>
<dbReference type="InterPro" id="IPR042208">
    <property type="entry name" value="D-ser_dehydrat-like_sf"/>
</dbReference>
<dbReference type="EMBL" id="NCKW01007821">
    <property type="protein sequence ID" value="POM69787.1"/>
    <property type="molecule type" value="Genomic_DNA"/>
</dbReference>
<sequence length="418" mass="45770">MAIFSSVIESIAIFVALTSAFASSGTYPTSDGWVTLLQARYTRSTDVITRGLSGYNTKWFLKNVMPALEQEITRGAYSSPSLITIWLGTNDAVLVNGSNAERHVTVESYKKNLNHIVLGFQKAAPKAHILMITPPHIDDNARVKYASQRTDSKRGMVDRSNAVTGTYARACVEVANTLQVPVLDMYGHFNAMPSATRNGMLGDGIHFNEAGNKMVDEQFRTKISSEFPDLAEMVGIQAYHGAAQHIRSYDEKKKVIEKVVEKAKSVRDALLKKHFRCDVVTGGGTGTYLLEAGSGVFTEVQPGSYLFNDADYSRNFDEAGELVKDWEQSLYVLTTVVSKNEKAAVPRAVVDAGTKAVSLDSGSPLVHTLINGEKLPTPLEYHGGGDEHGILKPLQVAHRVDLPHIGLNVKVKRFNQAR</sequence>
<dbReference type="InterPro" id="IPR045136">
    <property type="entry name" value="Iah1-like"/>
</dbReference>
<dbReference type="AlphaFoldDB" id="A0A2P4XW56"/>
<dbReference type="PANTHER" id="PTHR14209:SF19">
    <property type="entry name" value="ISOAMYL ACETATE-HYDROLYZING ESTERASE 1 HOMOLOG"/>
    <property type="match status" value="1"/>
</dbReference>
<dbReference type="InterPro" id="IPR029066">
    <property type="entry name" value="PLP-binding_barrel"/>
</dbReference>
<feature type="domain" description="D-serine dehydratase-like" evidence="2">
    <location>
        <begin position="329"/>
        <end position="418"/>
    </location>
</feature>
<comment type="caution">
    <text evidence="3">The sequence shown here is derived from an EMBL/GenBank/DDBJ whole genome shotgun (WGS) entry which is preliminary data.</text>
</comment>
<organism evidence="3 4">
    <name type="scientific">Phytophthora palmivora</name>
    <dbReference type="NCBI Taxonomy" id="4796"/>
    <lineage>
        <taxon>Eukaryota</taxon>
        <taxon>Sar</taxon>
        <taxon>Stramenopiles</taxon>
        <taxon>Oomycota</taxon>
        <taxon>Peronosporomycetes</taxon>
        <taxon>Peronosporales</taxon>
        <taxon>Peronosporaceae</taxon>
        <taxon>Phytophthora</taxon>
    </lineage>
</organism>
<dbReference type="SMART" id="SM01119">
    <property type="entry name" value="D-ser_dehydrat"/>
    <property type="match status" value="1"/>
</dbReference>
<evidence type="ECO:0000313" key="4">
    <source>
        <dbReference type="Proteomes" id="UP000237271"/>
    </source>
</evidence>
<dbReference type="Pfam" id="PF14031">
    <property type="entry name" value="D-ser_dehydrat"/>
    <property type="match status" value="1"/>
</dbReference>
<dbReference type="OrthoDB" id="671439at2759"/>
<dbReference type="InterPro" id="IPR026956">
    <property type="entry name" value="D-ser_dehydrat-like_dom"/>
</dbReference>
<dbReference type="Pfam" id="PF13472">
    <property type="entry name" value="Lipase_GDSL_2"/>
    <property type="match status" value="1"/>
</dbReference>
<reference evidence="3 4" key="1">
    <citation type="journal article" date="2017" name="Genome Biol. Evol.">
        <title>Phytophthora megakarya and P. palmivora, closely related causal agents of cacao black pod rot, underwent increases in genome sizes and gene numbers by different mechanisms.</title>
        <authorList>
            <person name="Ali S.S."/>
            <person name="Shao J."/>
            <person name="Lary D.J."/>
            <person name="Kronmiller B."/>
            <person name="Shen D."/>
            <person name="Strem M.D."/>
            <person name="Amoako-Attah I."/>
            <person name="Akrofi A.Y."/>
            <person name="Begoude B.A."/>
            <person name="Ten Hoopen G.M."/>
            <person name="Coulibaly K."/>
            <person name="Kebe B.I."/>
            <person name="Melnick R.L."/>
            <person name="Guiltinan M.J."/>
            <person name="Tyler B.M."/>
            <person name="Meinhardt L.W."/>
            <person name="Bailey B.A."/>
        </authorList>
    </citation>
    <scope>NUCLEOTIDE SEQUENCE [LARGE SCALE GENOMIC DNA]</scope>
    <source>
        <strain evidence="4">sbr112.9</strain>
    </source>
</reference>
<keyword evidence="4" id="KW-1185">Reference proteome</keyword>
<feature type="signal peptide" evidence="1">
    <location>
        <begin position="1"/>
        <end position="22"/>
    </location>
</feature>
<proteinExistence type="predicted"/>
<evidence type="ECO:0000256" key="1">
    <source>
        <dbReference type="SAM" id="SignalP"/>
    </source>
</evidence>
<protein>
    <recommendedName>
        <fullName evidence="2">D-serine dehydratase-like domain-containing protein</fullName>
    </recommendedName>
</protein>
<feature type="non-terminal residue" evidence="3">
    <location>
        <position position="418"/>
    </location>
</feature>
<dbReference type="Proteomes" id="UP000237271">
    <property type="component" value="Unassembled WGS sequence"/>
</dbReference>
<gene>
    <name evidence="3" type="ORF">PHPALM_13893</name>
</gene>
<feature type="chain" id="PRO_5015191931" description="D-serine dehydratase-like domain-containing protein" evidence="1">
    <location>
        <begin position="23"/>
        <end position="418"/>
    </location>
</feature>
<dbReference type="SUPFAM" id="SSF51419">
    <property type="entry name" value="PLP-binding barrel"/>
    <property type="match status" value="1"/>
</dbReference>
<name>A0A2P4XW56_9STRA</name>
<keyword evidence="1" id="KW-0732">Signal</keyword>
<accession>A0A2P4XW56</accession>
<evidence type="ECO:0000259" key="2">
    <source>
        <dbReference type="SMART" id="SM01119"/>
    </source>
</evidence>
<dbReference type="InterPro" id="IPR036514">
    <property type="entry name" value="SGNH_hydro_sf"/>
</dbReference>
<dbReference type="SUPFAM" id="SSF52266">
    <property type="entry name" value="SGNH hydrolase"/>
    <property type="match status" value="1"/>
</dbReference>